<dbReference type="EMBL" id="FOFG01000016">
    <property type="protein sequence ID" value="SER35484.1"/>
    <property type="molecule type" value="Genomic_DNA"/>
</dbReference>
<accession>A0A1H9NHM7</accession>
<evidence type="ECO:0008006" key="4">
    <source>
        <dbReference type="Google" id="ProtNLM"/>
    </source>
</evidence>
<proteinExistence type="predicted"/>
<feature type="compositionally biased region" description="Basic and acidic residues" evidence="1">
    <location>
        <begin position="527"/>
        <end position="542"/>
    </location>
</feature>
<name>A0A1H9NHM7_9HYPH</name>
<feature type="region of interest" description="Disordered" evidence="1">
    <location>
        <begin position="39"/>
        <end position="84"/>
    </location>
</feature>
<dbReference type="STRING" id="1855383.SAMN05216548_11622"/>
<feature type="compositionally biased region" description="Polar residues" evidence="1">
    <location>
        <begin position="556"/>
        <end position="573"/>
    </location>
</feature>
<evidence type="ECO:0000313" key="2">
    <source>
        <dbReference type="EMBL" id="SER35484.1"/>
    </source>
</evidence>
<dbReference type="InterPro" id="IPR011990">
    <property type="entry name" value="TPR-like_helical_dom_sf"/>
</dbReference>
<dbReference type="AlphaFoldDB" id="A0A1H9NHM7"/>
<evidence type="ECO:0000256" key="1">
    <source>
        <dbReference type="SAM" id="MobiDB-lite"/>
    </source>
</evidence>
<sequence>MGASALAVAQQVLTHSPEATHRPAAPIFGYAEAQGALPGASPSTLQAAASTTSPAPTAPATAPAANGNLASSPAGNAAQNAGGPKVDETALRYFAQQGDQKRLRAEIARLRALYPNWVPPTNFNEPAQVGDPELDRMWKLYAAGKYGDVRSAIAARSAADPNWKPPADLIARLDAAEARQRIANSADAGQWGSVITLASQNPALLTCADVDTLWRVAEAFSRTNRNDRARDAYIYILKSCPNPPERLATMQKALALLPDDMVNGLLQYEHKDANGQGEFEAIRDDLARRRVGKAAEDPSITVSADDVKRVERLARDGQSADDALLAGWYLYRHNQPQDALDFFKLARERNDSPKAAEGYVRSLTALGRAQEAEPVAYEWHDRSDDNRKAYADVITALLTADPPVALNAETLAHMAPFVVQQKDAQGAQALGWYAYNGNQVATAEVWFTTALGWKPDDEPSAYGLALCAQQRRDTAKLDAMIRQWGATSPRIAALAPQATPAPRGRRGASAPSSSAPSSSAAAPSLETAHEVAVERRPARREPVQQASAQATVAPEPQQTGAATPSGGQCGSVSAESGKLSAQAALTQGWCLMQLSRPMEAIAAFDVAMRTGSGQTAQDAAYGKSLAYLRKGLTSEAAVAASAVPLQGNRGTELSVAIITQRALSAYQDGRYNEAIIALQNRAQYAPEQNDLLMVRGWSYYHLGRYRDAQKIFMAVAKTGYSTEALRGLNAIAQTTNRTR</sequence>
<dbReference type="Gene3D" id="1.25.40.10">
    <property type="entry name" value="Tetratricopeptide repeat domain"/>
    <property type="match status" value="2"/>
</dbReference>
<dbReference type="Proteomes" id="UP000199647">
    <property type="component" value="Unassembled WGS sequence"/>
</dbReference>
<protein>
    <recommendedName>
        <fullName evidence="4">Cellulose synthase</fullName>
    </recommendedName>
</protein>
<feature type="compositionally biased region" description="Low complexity" evidence="1">
    <location>
        <begin position="40"/>
        <end position="84"/>
    </location>
</feature>
<feature type="region of interest" description="Disordered" evidence="1">
    <location>
        <begin position="491"/>
        <end position="573"/>
    </location>
</feature>
<gene>
    <name evidence="2" type="ORF">SAMN05216548_11622</name>
</gene>
<evidence type="ECO:0000313" key="3">
    <source>
        <dbReference type="Proteomes" id="UP000199647"/>
    </source>
</evidence>
<feature type="compositionally biased region" description="Low complexity" evidence="1">
    <location>
        <begin position="507"/>
        <end position="524"/>
    </location>
</feature>
<keyword evidence="3" id="KW-1185">Reference proteome</keyword>
<reference evidence="2 3" key="1">
    <citation type="submission" date="2016-10" db="EMBL/GenBank/DDBJ databases">
        <authorList>
            <person name="de Groot N.N."/>
        </authorList>
    </citation>
    <scope>NUCLEOTIDE SEQUENCE [LARGE SCALE GENOMIC DNA]</scope>
    <source>
        <strain evidence="2 3">A52C2</strain>
    </source>
</reference>
<dbReference type="SUPFAM" id="SSF48452">
    <property type="entry name" value="TPR-like"/>
    <property type="match status" value="2"/>
</dbReference>
<organism evidence="2 3">
    <name type="scientific">Faunimonas pinastri</name>
    <dbReference type="NCBI Taxonomy" id="1855383"/>
    <lineage>
        <taxon>Bacteria</taxon>
        <taxon>Pseudomonadati</taxon>
        <taxon>Pseudomonadota</taxon>
        <taxon>Alphaproteobacteria</taxon>
        <taxon>Hyphomicrobiales</taxon>
        <taxon>Afifellaceae</taxon>
        <taxon>Faunimonas</taxon>
    </lineage>
</organism>